<dbReference type="Gene3D" id="3.40.640.10">
    <property type="entry name" value="Type I PLP-dependent aspartate aminotransferase-like (Major domain)"/>
    <property type="match status" value="1"/>
</dbReference>
<dbReference type="CDD" id="cd00616">
    <property type="entry name" value="AHBA_syn"/>
    <property type="match status" value="1"/>
</dbReference>
<evidence type="ECO:0000256" key="6">
    <source>
        <dbReference type="RuleBase" id="RU004508"/>
    </source>
</evidence>
<dbReference type="RefSeq" id="WP_329078231.1">
    <property type="nucleotide sequence ID" value="NZ_CP109495.1"/>
</dbReference>
<dbReference type="PANTHER" id="PTHR30244">
    <property type="entry name" value="TRANSAMINASE"/>
    <property type="match status" value="1"/>
</dbReference>
<dbReference type="InterPro" id="IPR000653">
    <property type="entry name" value="DegT/StrS_aminotransferase"/>
</dbReference>
<evidence type="ECO:0000313" key="9">
    <source>
        <dbReference type="Proteomes" id="UP001432209"/>
    </source>
</evidence>
<evidence type="ECO:0000256" key="2">
    <source>
        <dbReference type="ARBA" id="ARBA00022576"/>
    </source>
</evidence>
<evidence type="ECO:0000256" key="7">
    <source>
        <dbReference type="SAM" id="MobiDB-lite"/>
    </source>
</evidence>
<comment type="cofactor">
    <cofactor evidence="1">
        <name>pyridoxal 5'-phosphate</name>
        <dbReference type="ChEBI" id="CHEBI:597326"/>
    </cofactor>
</comment>
<evidence type="ECO:0000256" key="1">
    <source>
        <dbReference type="ARBA" id="ARBA00001933"/>
    </source>
</evidence>
<organism evidence="8 9">
    <name type="scientific">Streptomyces niveus</name>
    <name type="common">Streptomyces spheroides</name>
    <dbReference type="NCBI Taxonomy" id="193462"/>
    <lineage>
        <taxon>Bacteria</taxon>
        <taxon>Bacillati</taxon>
        <taxon>Actinomycetota</taxon>
        <taxon>Actinomycetes</taxon>
        <taxon>Kitasatosporales</taxon>
        <taxon>Streptomycetaceae</taxon>
        <taxon>Streptomyces</taxon>
    </lineage>
</organism>
<dbReference type="InterPro" id="IPR015421">
    <property type="entry name" value="PyrdxlP-dep_Trfase_major"/>
</dbReference>
<gene>
    <name evidence="8" type="ORF">OG442_25185</name>
</gene>
<reference evidence="8" key="1">
    <citation type="submission" date="2022-10" db="EMBL/GenBank/DDBJ databases">
        <title>The complete genomes of actinobacterial strains from the NBC collection.</title>
        <authorList>
            <person name="Joergensen T.S."/>
            <person name="Alvarez Arevalo M."/>
            <person name="Sterndorff E.B."/>
            <person name="Faurdal D."/>
            <person name="Vuksanovic O."/>
            <person name="Mourched A.-S."/>
            <person name="Charusanti P."/>
            <person name="Shaw S."/>
            <person name="Blin K."/>
            <person name="Weber T."/>
        </authorList>
    </citation>
    <scope>NUCLEOTIDE SEQUENCE</scope>
    <source>
        <strain evidence="8">NBC_01432</strain>
    </source>
</reference>
<dbReference type="InterPro" id="IPR015424">
    <property type="entry name" value="PyrdxlP-dep_Trfase"/>
</dbReference>
<evidence type="ECO:0000256" key="4">
    <source>
        <dbReference type="ARBA" id="ARBA00022898"/>
    </source>
</evidence>
<evidence type="ECO:0000256" key="3">
    <source>
        <dbReference type="ARBA" id="ARBA00022679"/>
    </source>
</evidence>
<dbReference type="InterPro" id="IPR015422">
    <property type="entry name" value="PyrdxlP-dep_Trfase_small"/>
</dbReference>
<keyword evidence="9" id="KW-1185">Reference proteome</keyword>
<proteinExistence type="inferred from homology"/>
<evidence type="ECO:0000256" key="5">
    <source>
        <dbReference type="ARBA" id="ARBA00038398"/>
    </source>
</evidence>
<keyword evidence="3" id="KW-0808">Transferase</keyword>
<dbReference type="PIRSF" id="PIRSF000390">
    <property type="entry name" value="PLP_StrS"/>
    <property type="match status" value="1"/>
</dbReference>
<keyword evidence="4 6" id="KW-0663">Pyridoxal phosphate</keyword>
<feature type="region of interest" description="Disordered" evidence="7">
    <location>
        <begin position="1"/>
        <end position="21"/>
    </location>
</feature>
<dbReference type="Pfam" id="PF01041">
    <property type="entry name" value="DegT_DnrJ_EryC1"/>
    <property type="match status" value="1"/>
</dbReference>
<dbReference type="Proteomes" id="UP001432209">
    <property type="component" value="Chromosome"/>
</dbReference>
<protein>
    <submittedName>
        <fullName evidence="8">DegT/DnrJ/EryC1/StrS family aminotransferase</fullName>
    </submittedName>
</protein>
<evidence type="ECO:0000313" key="8">
    <source>
        <dbReference type="EMBL" id="WUX54582.1"/>
    </source>
</evidence>
<dbReference type="EMBL" id="CP109495">
    <property type="protein sequence ID" value="WUX54582.1"/>
    <property type="molecule type" value="Genomic_DNA"/>
</dbReference>
<dbReference type="GO" id="GO:0008483">
    <property type="term" value="F:transaminase activity"/>
    <property type="evidence" value="ECO:0007669"/>
    <property type="project" value="UniProtKB-KW"/>
</dbReference>
<dbReference type="Gene3D" id="3.90.1150.10">
    <property type="entry name" value="Aspartate Aminotransferase, domain 1"/>
    <property type="match status" value="1"/>
</dbReference>
<dbReference type="PANTHER" id="PTHR30244:SF34">
    <property type="entry name" value="DTDP-4-AMINO-4,6-DIDEOXYGALACTOSE TRANSAMINASE"/>
    <property type="match status" value="1"/>
</dbReference>
<dbReference type="SUPFAM" id="SSF53383">
    <property type="entry name" value="PLP-dependent transferases"/>
    <property type="match status" value="1"/>
</dbReference>
<comment type="similarity">
    <text evidence="5">Belongs to the DegT/DnrJ/EryC1 family. L-glutamine:2-deoxy-scyllo-inosose/scyllo-inosose aminotransferase subfamily.</text>
</comment>
<keyword evidence="2 8" id="KW-0032">Aminotransferase</keyword>
<name>A0ABZ2A7A2_STRNV</name>
<accession>A0ABZ2A7A2</accession>
<sequence length="399" mass="42165">MTTETSPAQSAKGQAPAAPAAPVAASDVVPYAHTRLPDTERELLREVLYEVGTDPEQKFILGRRTAELERRLADRADVRDVVACASGTGALTLALRAIGVVPGDEVIVPAFGAEPLAATVLGVGAVPVFADVDPVTMVLDPVDAESRVTDRTRAVVPAHTFTTMADMPAIRSFARRRGIAVVEDAAVGQGATLGGRAAGAWGDVGLYSFFPVKPFGMPGEGAVVLTDDAELAARVRRLRNHGQDGVQRFVHHEVGFNSRFDEVMAGFQLGRLERADAMITRRAAVAGHYNARFAALRGRGLLAPTGGADGQCHYVYAVQTICRDALATHLAAHGIGSRVYYPVPLPRLAAFAAYAGQGADGRRPGAELASARHLALPLNLNLTDSQVERTADVVCAFFD</sequence>